<evidence type="ECO:0000313" key="2">
    <source>
        <dbReference type="EMBL" id="REH28628.1"/>
    </source>
</evidence>
<feature type="domain" description="HTH cro/C1-type" evidence="1">
    <location>
        <begin position="10"/>
        <end position="62"/>
    </location>
</feature>
<dbReference type="RefSeq" id="WP_116181410.1">
    <property type="nucleotide sequence ID" value="NZ_CP144375.1"/>
</dbReference>
<dbReference type="Proteomes" id="UP000256269">
    <property type="component" value="Unassembled WGS sequence"/>
</dbReference>
<dbReference type="Pfam" id="PF01381">
    <property type="entry name" value="HTH_3"/>
    <property type="match status" value="1"/>
</dbReference>
<dbReference type="SMART" id="SM00530">
    <property type="entry name" value="HTH_XRE"/>
    <property type="match status" value="1"/>
</dbReference>
<dbReference type="SUPFAM" id="SSF48452">
    <property type="entry name" value="TPR-like"/>
    <property type="match status" value="1"/>
</dbReference>
<comment type="caution">
    <text evidence="2">The sequence shown here is derived from an EMBL/GenBank/DDBJ whole genome shotgun (WGS) entry which is preliminary data.</text>
</comment>
<dbReference type="OrthoDB" id="3698213at2"/>
<dbReference type="SUPFAM" id="SSF47413">
    <property type="entry name" value="lambda repressor-like DNA-binding domains"/>
    <property type="match status" value="1"/>
</dbReference>
<dbReference type="InterPro" id="IPR011990">
    <property type="entry name" value="TPR-like_helical_dom_sf"/>
</dbReference>
<dbReference type="CDD" id="cd00093">
    <property type="entry name" value="HTH_XRE"/>
    <property type="match status" value="1"/>
</dbReference>
<name>A0A3E0GV49_9PSEU</name>
<reference evidence="2 3" key="1">
    <citation type="submission" date="2018-08" db="EMBL/GenBank/DDBJ databases">
        <title>Genomic Encyclopedia of Archaeal and Bacterial Type Strains, Phase II (KMG-II): from individual species to whole genera.</title>
        <authorList>
            <person name="Goeker M."/>
        </authorList>
    </citation>
    <scope>NUCLEOTIDE SEQUENCE [LARGE SCALE GENOMIC DNA]</scope>
    <source>
        <strain evidence="2 3">DSM 45791</strain>
    </source>
</reference>
<dbReference type="GO" id="GO:0003677">
    <property type="term" value="F:DNA binding"/>
    <property type="evidence" value="ECO:0007669"/>
    <property type="project" value="UniProtKB-KW"/>
</dbReference>
<evidence type="ECO:0000313" key="3">
    <source>
        <dbReference type="Proteomes" id="UP000256269"/>
    </source>
</evidence>
<dbReference type="EMBL" id="QUNO01000026">
    <property type="protein sequence ID" value="REH28628.1"/>
    <property type="molecule type" value="Genomic_DNA"/>
</dbReference>
<organism evidence="2 3">
    <name type="scientific">Kutzneria buriramensis</name>
    <dbReference type="NCBI Taxonomy" id="1045776"/>
    <lineage>
        <taxon>Bacteria</taxon>
        <taxon>Bacillati</taxon>
        <taxon>Actinomycetota</taxon>
        <taxon>Actinomycetes</taxon>
        <taxon>Pseudonocardiales</taxon>
        <taxon>Pseudonocardiaceae</taxon>
        <taxon>Kutzneria</taxon>
    </lineage>
</organism>
<keyword evidence="2" id="KW-0238">DNA-binding</keyword>
<dbReference type="PROSITE" id="PS50943">
    <property type="entry name" value="HTH_CROC1"/>
    <property type="match status" value="1"/>
</dbReference>
<protein>
    <submittedName>
        <fullName evidence="2">DNA-binding XRE family transcriptional regulator</fullName>
    </submittedName>
</protein>
<evidence type="ECO:0000259" key="1">
    <source>
        <dbReference type="PROSITE" id="PS50943"/>
    </source>
</evidence>
<gene>
    <name evidence="2" type="ORF">BCF44_12670</name>
</gene>
<sequence length="391" mass="42628">MARRGSPFTRLRNAAGFTQEALAAELGVDRRTVGRWERGEVLPLPPVYPRLARVLDVSVKELTTVLAETARHAAGPDPSLLGGARAVRRLPTGSADHLDEVVAHLREQWHVLVQADNLLGPRRALTGVLEQINVIEELLPVSRGPGRSELVKLAATYAESAAWLYEDAGRMPESVRWVDRAMSWSYEAGNRNMLAWTLFRKSQHAAANRDAGGTLGLASAARREAATGATPMWAAILQQQAHGHALAGDENLMNRMLEAAHASAASETSGDARQGHGSFCTPAYLELKRAQYFVVLGKPVRAVELFESVLPDLPPVYRRDRGVAVGRLAQAHLAMNHPDQAATLGREALAIARSVGSIRTEQEVSKLGRQLNRHKRIPAVRDLLDDLREAA</sequence>
<proteinExistence type="predicted"/>
<keyword evidence="3" id="KW-1185">Reference proteome</keyword>
<dbReference type="InterPro" id="IPR001387">
    <property type="entry name" value="Cro/C1-type_HTH"/>
</dbReference>
<accession>A0A3E0GV49</accession>
<dbReference type="Gene3D" id="1.10.260.40">
    <property type="entry name" value="lambda repressor-like DNA-binding domains"/>
    <property type="match status" value="1"/>
</dbReference>
<dbReference type="AlphaFoldDB" id="A0A3E0GV49"/>
<dbReference type="InterPro" id="IPR010982">
    <property type="entry name" value="Lambda_DNA-bd_dom_sf"/>
</dbReference>